<name>A0A081K981_9GAMM</name>
<evidence type="ECO:0000313" key="3">
    <source>
        <dbReference type="Proteomes" id="UP000027997"/>
    </source>
</evidence>
<keyword evidence="3" id="KW-1185">Reference proteome</keyword>
<evidence type="ECO:0000256" key="1">
    <source>
        <dbReference type="SAM" id="MobiDB-lite"/>
    </source>
</evidence>
<protein>
    <submittedName>
        <fullName evidence="2">Uncharacterized protein</fullName>
    </submittedName>
</protein>
<feature type="compositionally biased region" description="Basic and acidic residues" evidence="1">
    <location>
        <begin position="789"/>
        <end position="799"/>
    </location>
</feature>
<accession>A0A081K981</accession>
<feature type="compositionally biased region" description="Pro residues" evidence="1">
    <location>
        <begin position="129"/>
        <end position="151"/>
    </location>
</feature>
<reference evidence="2 3" key="1">
    <citation type="submission" date="2014-06" db="EMBL/GenBank/DDBJ databases">
        <title>Whole Genome Sequences of Three Symbiotic Endozoicomonas Bacteria.</title>
        <authorList>
            <person name="Neave M.J."/>
            <person name="Apprill A."/>
            <person name="Voolstra C.R."/>
        </authorList>
    </citation>
    <scope>NUCLEOTIDE SEQUENCE [LARGE SCALE GENOMIC DNA]</scope>
    <source>
        <strain evidence="2 3">DSM 22380</strain>
    </source>
</reference>
<feature type="region of interest" description="Disordered" evidence="1">
    <location>
        <begin position="125"/>
        <end position="151"/>
    </location>
</feature>
<feature type="compositionally biased region" description="Polar residues" evidence="1">
    <location>
        <begin position="76"/>
        <end position="89"/>
    </location>
</feature>
<feature type="compositionally biased region" description="Basic and acidic residues" evidence="1">
    <location>
        <begin position="22"/>
        <end position="35"/>
    </location>
</feature>
<evidence type="ECO:0000313" key="2">
    <source>
        <dbReference type="EMBL" id="KEI70707.1"/>
    </source>
</evidence>
<dbReference type="RefSeq" id="WP_020580684.1">
    <property type="nucleotide sequence ID" value="NZ_JOJP01000001.1"/>
</dbReference>
<sequence length="799" mass="86267">MDGSNFNSKAGGVQSFTSVPETENKTADQDVEAPKTKNGRKISFKKTIKSLFSRNKKGADKGAKSTNLSDRKIKPSNPQVNHSTRNSLKPLSDSAPEAVLSAAAIPLLSKPEEFTKVDITITVSDAPVPDAPVPDAPVPDAPVPDAPVPDAPVPDNPVLDTIDPDISLSETPVAEPSAPDIISFAPVSSSPDVTPVPEEPDFLLEEVPVEVASEVTSPVELLTEAASTLDKAAPSIEAGADAMAPADAAGDVVPPIEISIDVTTETVTSNAAAAMEAAAVDVGIGAISHGITMGLKMHKLSKLEQRKSAFEACPKLVKKWEGGRPMLGQKMSQQDMKDYAKIAKLSADDTASVSKQDPLRMVLGESKCHYANDQQILRLTNSLLQLTEKKGRLTQSVHKRLDEWQKKFKDRAEKFDERIKNGKTSKEDGLLKAGHQSKKMMKEFNDIVKTMGVKIDYSTPVKQGKSALASRHKFVIDDKKLHSFLTKSAQLPEKVDIKEHIVSYKNDAETLKAFSGYEARKIKHQSSQLDWTAGAMLASIVPVLQVDKAVRSGREFAEHSYREQNNKILDFKLNKLGDLFRENFQLVEQKPTLKNALDLAVDVIRAKKDRTEIKSDTALAHGAIDVVGATAGTAAAILAPGVGSLATNAVVGAARMATTIAGAADRYVTDKKNQQFGRIETKVYTELKKAHNEIPAGDGGAKDRAAIRNITCQLFDISNKQADLLFAQDPTQDLVSGKGMIRLRFNNFKIKDIQANSASNIESSKGSELPPPPQEWLDDINSMPPSAKGPEKDAPPPEK</sequence>
<gene>
    <name evidence="2" type="ORF">GV64_08095</name>
</gene>
<feature type="region of interest" description="Disordered" evidence="1">
    <location>
        <begin position="1"/>
        <end position="94"/>
    </location>
</feature>
<dbReference type="STRING" id="305900.GV64_08095"/>
<organism evidence="2 3">
    <name type="scientific">Endozoicomonas elysicola</name>
    <dbReference type="NCBI Taxonomy" id="305900"/>
    <lineage>
        <taxon>Bacteria</taxon>
        <taxon>Pseudomonadati</taxon>
        <taxon>Pseudomonadota</taxon>
        <taxon>Gammaproteobacteria</taxon>
        <taxon>Oceanospirillales</taxon>
        <taxon>Endozoicomonadaceae</taxon>
        <taxon>Endozoicomonas</taxon>
    </lineage>
</organism>
<feature type="compositionally biased region" description="Basic and acidic residues" evidence="1">
    <location>
        <begin position="57"/>
        <end position="73"/>
    </location>
</feature>
<proteinExistence type="predicted"/>
<comment type="caution">
    <text evidence="2">The sequence shown here is derived from an EMBL/GenBank/DDBJ whole genome shotgun (WGS) entry which is preliminary data.</text>
</comment>
<feature type="region of interest" description="Disordered" evidence="1">
    <location>
        <begin position="759"/>
        <end position="799"/>
    </location>
</feature>
<dbReference type="AlphaFoldDB" id="A0A081K981"/>
<dbReference type="Proteomes" id="UP000027997">
    <property type="component" value="Unassembled WGS sequence"/>
</dbReference>
<feature type="compositionally biased region" description="Basic residues" evidence="1">
    <location>
        <begin position="37"/>
        <end position="48"/>
    </location>
</feature>
<feature type="compositionally biased region" description="Polar residues" evidence="1">
    <location>
        <begin position="1"/>
        <end position="21"/>
    </location>
</feature>
<dbReference type="EMBL" id="JOJP01000001">
    <property type="protein sequence ID" value="KEI70707.1"/>
    <property type="molecule type" value="Genomic_DNA"/>
</dbReference>